<reference evidence="1" key="2">
    <citation type="submission" date="2025-09" db="UniProtKB">
        <authorList>
            <consortium name="Ensembl"/>
        </authorList>
    </citation>
    <scope>IDENTIFICATION</scope>
</reference>
<reference evidence="1" key="1">
    <citation type="submission" date="2025-08" db="UniProtKB">
        <authorList>
            <consortium name="Ensembl"/>
        </authorList>
    </citation>
    <scope>IDENTIFICATION</scope>
</reference>
<proteinExistence type="predicted"/>
<dbReference type="Proteomes" id="UP000472260">
    <property type="component" value="Unassembled WGS sequence"/>
</dbReference>
<protein>
    <submittedName>
        <fullName evidence="1">Uncharacterized protein</fullName>
    </submittedName>
</protein>
<accession>A0A671NF85</accession>
<sequence>MKHTTNFYFSIAGQQAIHFSQYVTICVKFCMRGKFPAQISLILTVP</sequence>
<name>A0A671NF85_9TELE</name>
<evidence type="ECO:0000313" key="2">
    <source>
        <dbReference type="Proteomes" id="UP000472260"/>
    </source>
</evidence>
<keyword evidence="2" id="KW-1185">Reference proteome</keyword>
<dbReference type="Ensembl" id="ENSSANT00000044514.1">
    <property type="protein sequence ID" value="ENSSANP00000041825.1"/>
    <property type="gene ID" value="ENSSANG00000021229.1"/>
</dbReference>
<dbReference type="AlphaFoldDB" id="A0A671NF85"/>
<evidence type="ECO:0000313" key="1">
    <source>
        <dbReference type="Ensembl" id="ENSSANP00000041825.1"/>
    </source>
</evidence>
<organism evidence="1 2">
    <name type="scientific">Sinocyclocheilus anshuiensis</name>
    <dbReference type="NCBI Taxonomy" id="1608454"/>
    <lineage>
        <taxon>Eukaryota</taxon>
        <taxon>Metazoa</taxon>
        <taxon>Chordata</taxon>
        <taxon>Craniata</taxon>
        <taxon>Vertebrata</taxon>
        <taxon>Euteleostomi</taxon>
        <taxon>Actinopterygii</taxon>
        <taxon>Neopterygii</taxon>
        <taxon>Teleostei</taxon>
        <taxon>Ostariophysi</taxon>
        <taxon>Cypriniformes</taxon>
        <taxon>Cyprinidae</taxon>
        <taxon>Cyprininae</taxon>
        <taxon>Sinocyclocheilus</taxon>
    </lineage>
</organism>